<dbReference type="AlphaFoldDB" id="E7A8T5"/>
<dbReference type="HOGENOM" id="CLU_133175_0_0_7"/>
<dbReference type="OrthoDB" id="5323923at2"/>
<dbReference type="Proteomes" id="UP000007934">
    <property type="component" value="Chromosome"/>
</dbReference>
<accession>E7A8T5</accession>
<dbReference type="EMBL" id="FQ670179">
    <property type="protein sequence ID" value="CBY83216.1"/>
    <property type="molecule type" value="Genomic_DNA"/>
</dbReference>
<evidence type="ECO:0000313" key="2">
    <source>
        <dbReference type="Proteomes" id="UP000007934"/>
    </source>
</evidence>
<organism evidence="1 2">
    <name type="scientific">Helicobacter felis (strain ATCC 49179 / CCUG 28539 / NCTC 12436 / CS1)</name>
    <dbReference type="NCBI Taxonomy" id="936155"/>
    <lineage>
        <taxon>Bacteria</taxon>
        <taxon>Pseudomonadati</taxon>
        <taxon>Campylobacterota</taxon>
        <taxon>Epsilonproteobacteria</taxon>
        <taxon>Campylobacterales</taxon>
        <taxon>Helicobacteraceae</taxon>
        <taxon>Helicobacter</taxon>
    </lineage>
</organism>
<dbReference type="PROSITE" id="PS51257">
    <property type="entry name" value="PROKAR_LIPOPROTEIN"/>
    <property type="match status" value="1"/>
</dbReference>
<reference evidence="1 2" key="1">
    <citation type="journal article" date="2011" name="Genome Biol. Evol.">
        <title>Comparative whole genome sequence analysis of the carcinogenic bacterial model pathogen Helicobacter felis.</title>
        <authorList>
            <person name="Arnold I.C."/>
            <person name="Zigova Z."/>
            <person name="Holden M."/>
            <person name="Lawley T.D."/>
            <person name="Rad R."/>
            <person name="Dougan G."/>
            <person name="Falkow S."/>
            <person name="Bentley S.D."/>
            <person name="Muller A."/>
        </authorList>
    </citation>
    <scope>NUCLEOTIDE SEQUENCE [LARGE SCALE GENOMIC DNA]</scope>
    <source>
        <strain evidence="2">ATCC 49179 / CCUG 28539 / NCTC 12436 / CS1</strain>
    </source>
</reference>
<dbReference type="KEGG" id="hfe:HFELIS_11320"/>
<gene>
    <name evidence="1" type="ordered locus">Hfelis_11320</name>
</gene>
<keyword evidence="2" id="KW-1185">Reference proteome</keyword>
<dbReference type="STRING" id="936155.HFELIS_11320"/>
<evidence type="ECO:0008006" key="3">
    <source>
        <dbReference type="Google" id="ProtNLM"/>
    </source>
</evidence>
<name>E7A8T5_HELFC</name>
<dbReference type="GeneID" id="36134045"/>
<proteinExistence type="predicted"/>
<protein>
    <recommendedName>
        <fullName evidence="3">Lipoprotein</fullName>
    </recommendedName>
</protein>
<dbReference type="RefSeq" id="WP_013469580.1">
    <property type="nucleotide sequence ID" value="NC_014810.2"/>
</dbReference>
<evidence type="ECO:0000313" key="1">
    <source>
        <dbReference type="EMBL" id="CBY83216.1"/>
    </source>
</evidence>
<sequence>MSRVFLCLLVLGLVACSDSFIEAYKPDFLAEKRTQATRKGEVIVNLRPVVSALATHLNDVDPVAYHAREFFFVEIFTEDQSFLDNDAISYKLYGLHGFETPAWVREIGKDEFDRVLYTTNKYARGFLVAFDKLNHIAQEEAKLEMDIVGLGKIMFNFAYRVPAPAF</sequence>